<feature type="transmembrane region" description="Helical" evidence="7">
    <location>
        <begin position="108"/>
        <end position="125"/>
    </location>
</feature>
<dbReference type="PANTHER" id="PTHR33545">
    <property type="entry name" value="UPF0750 MEMBRANE PROTEIN YITT-RELATED"/>
    <property type="match status" value="1"/>
</dbReference>
<dbReference type="Proteomes" id="UP000321798">
    <property type="component" value="Unassembled WGS sequence"/>
</dbReference>
<proteinExistence type="predicted"/>
<feature type="transmembrane region" description="Helical" evidence="7">
    <location>
        <begin position="43"/>
        <end position="63"/>
    </location>
</feature>
<reference evidence="8 9" key="1">
    <citation type="submission" date="2019-07" db="EMBL/GenBank/DDBJ databases">
        <title>Whole genome shotgun sequence of Cellulomonas soli NBRC 109434.</title>
        <authorList>
            <person name="Hosoyama A."/>
            <person name="Uohara A."/>
            <person name="Ohji S."/>
            <person name="Ichikawa N."/>
        </authorList>
    </citation>
    <scope>NUCLEOTIDE SEQUENCE [LARGE SCALE GENOMIC DNA]</scope>
    <source>
        <strain evidence="8 9">NBRC 109434</strain>
    </source>
</reference>
<dbReference type="GO" id="GO:0005886">
    <property type="term" value="C:plasma membrane"/>
    <property type="evidence" value="ECO:0007669"/>
    <property type="project" value="UniProtKB-SubCell"/>
</dbReference>
<feature type="region of interest" description="Disordered" evidence="6">
    <location>
        <begin position="1"/>
        <end position="31"/>
    </location>
</feature>
<gene>
    <name evidence="8" type="ORF">CSO01_23430</name>
</gene>
<evidence type="ECO:0000256" key="6">
    <source>
        <dbReference type="SAM" id="MobiDB-lite"/>
    </source>
</evidence>
<feature type="transmembrane region" description="Helical" evidence="7">
    <location>
        <begin position="137"/>
        <end position="156"/>
    </location>
</feature>
<keyword evidence="5 7" id="KW-0472">Membrane</keyword>
<keyword evidence="3 7" id="KW-0812">Transmembrane</keyword>
<organism evidence="8 9">
    <name type="scientific">Cellulomonas soli</name>
    <dbReference type="NCBI Taxonomy" id="931535"/>
    <lineage>
        <taxon>Bacteria</taxon>
        <taxon>Bacillati</taxon>
        <taxon>Actinomycetota</taxon>
        <taxon>Actinomycetes</taxon>
        <taxon>Micrococcales</taxon>
        <taxon>Cellulomonadaceae</taxon>
        <taxon>Cellulomonas</taxon>
    </lineage>
</organism>
<evidence type="ECO:0000313" key="9">
    <source>
        <dbReference type="Proteomes" id="UP000321798"/>
    </source>
</evidence>
<name>A0A512PEL6_9CELL</name>
<feature type="transmembrane region" description="Helical" evidence="7">
    <location>
        <begin position="204"/>
        <end position="221"/>
    </location>
</feature>
<feature type="transmembrane region" description="Helical" evidence="7">
    <location>
        <begin position="177"/>
        <end position="198"/>
    </location>
</feature>
<accession>A0A512PEL6</accession>
<comment type="caution">
    <text evidence="8">The sequence shown here is derived from an EMBL/GenBank/DDBJ whole genome shotgun (WGS) entry which is preliminary data.</text>
</comment>
<feature type="transmembrane region" description="Helical" evidence="7">
    <location>
        <begin position="83"/>
        <end position="101"/>
    </location>
</feature>
<evidence type="ECO:0000256" key="5">
    <source>
        <dbReference type="ARBA" id="ARBA00023136"/>
    </source>
</evidence>
<dbReference type="RefSeq" id="WP_223203617.1">
    <property type="nucleotide sequence ID" value="NZ_BAABBJ010000007.1"/>
</dbReference>
<evidence type="ECO:0000313" key="8">
    <source>
        <dbReference type="EMBL" id="GEP69628.1"/>
    </source>
</evidence>
<protein>
    <submittedName>
        <fullName evidence="8">Membrane protein</fullName>
    </submittedName>
</protein>
<dbReference type="InterPro" id="IPR051461">
    <property type="entry name" value="UPF0750_membrane"/>
</dbReference>
<evidence type="ECO:0000256" key="1">
    <source>
        <dbReference type="ARBA" id="ARBA00004651"/>
    </source>
</evidence>
<evidence type="ECO:0000256" key="4">
    <source>
        <dbReference type="ARBA" id="ARBA00022989"/>
    </source>
</evidence>
<evidence type="ECO:0000256" key="7">
    <source>
        <dbReference type="SAM" id="Phobius"/>
    </source>
</evidence>
<comment type="subcellular location">
    <subcellularLocation>
        <location evidence="1">Cell membrane</location>
        <topology evidence="1">Multi-pass membrane protein</topology>
    </subcellularLocation>
</comment>
<dbReference type="EMBL" id="BKAL01000007">
    <property type="protein sequence ID" value="GEP69628.1"/>
    <property type="molecule type" value="Genomic_DNA"/>
</dbReference>
<sequence>MTLAPARAVETPGRPGVPAAPAVPADAPAADPDALRHSRVEDVAGLLTGTFVVSLGVHLLDIGGAVTGGTAGLGLLLRHAVDLPFGVLFLAVNAPFLVLALVRKGWQFTLRSLLSVGLVSAFSALQPHALPGLDPDPLYAVVVGNLLVGIGLLVLVRHRASLGGYTVVALLAQERRGWRAGYVQMGLDLVTVLFAATVADWRTVGLSLIGAVVVNLVLALNHRPGRYLGV</sequence>
<keyword evidence="4 7" id="KW-1133">Transmembrane helix</keyword>
<keyword evidence="2" id="KW-1003">Cell membrane</keyword>
<dbReference type="PANTHER" id="PTHR33545:SF5">
    <property type="entry name" value="UPF0750 MEMBRANE PROTEIN YITT"/>
    <property type="match status" value="1"/>
</dbReference>
<dbReference type="AlphaFoldDB" id="A0A512PEL6"/>
<evidence type="ECO:0000256" key="3">
    <source>
        <dbReference type="ARBA" id="ARBA00022692"/>
    </source>
</evidence>
<feature type="compositionally biased region" description="Low complexity" evidence="6">
    <location>
        <begin position="17"/>
        <end position="31"/>
    </location>
</feature>
<dbReference type="Pfam" id="PF02588">
    <property type="entry name" value="YitT_membrane"/>
    <property type="match status" value="1"/>
</dbReference>
<evidence type="ECO:0000256" key="2">
    <source>
        <dbReference type="ARBA" id="ARBA00022475"/>
    </source>
</evidence>
<dbReference type="InterPro" id="IPR003740">
    <property type="entry name" value="YitT"/>
</dbReference>
<keyword evidence="9" id="KW-1185">Reference proteome</keyword>